<proteinExistence type="predicted"/>
<dbReference type="Proteomes" id="UP001465976">
    <property type="component" value="Unassembled WGS sequence"/>
</dbReference>
<feature type="region of interest" description="Disordered" evidence="1">
    <location>
        <begin position="65"/>
        <end position="86"/>
    </location>
</feature>
<evidence type="ECO:0000256" key="1">
    <source>
        <dbReference type="SAM" id="MobiDB-lite"/>
    </source>
</evidence>
<organism evidence="2 3">
    <name type="scientific">Marasmius crinis-equi</name>
    <dbReference type="NCBI Taxonomy" id="585013"/>
    <lineage>
        <taxon>Eukaryota</taxon>
        <taxon>Fungi</taxon>
        <taxon>Dikarya</taxon>
        <taxon>Basidiomycota</taxon>
        <taxon>Agaricomycotina</taxon>
        <taxon>Agaricomycetes</taxon>
        <taxon>Agaricomycetidae</taxon>
        <taxon>Agaricales</taxon>
        <taxon>Marasmiineae</taxon>
        <taxon>Marasmiaceae</taxon>
        <taxon>Marasmius</taxon>
    </lineage>
</organism>
<feature type="compositionally biased region" description="Basic and acidic residues" evidence="1">
    <location>
        <begin position="66"/>
        <end position="75"/>
    </location>
</feature>
<reference evidence="2 3" key="1">
    <citation type="submission" date="2024-02" db="EMBL/GenBank/DDBJ databases">
        <title>A draft genome for the cacao thread blight pathogen Marasmius crinis-equi.</title>
        <authorList>
            <person name="Cohen S.P."/>
            <person name="Baruah I.K."/>
            <person name="Amoako-Attah I."/>
            <person name="Bukari Y."/>
            <person name="Meinhardt L.W."/>
            <person name="Bailey B.A."/>
        </authorList>
    </citation>
    <scope>NUCLEOTIDE SEQUENCE [LARGE SCALE GENOMIC DNA]</scope>
    <source>
        <strain evidence="2 3">GH-76</strain>
    </source>
</reference>
<name>A0ABR3EIF6_9AGAR</name>
<feature type="compositionally biased region" description="Pro residues" evidence="1">
    <location>
        <begin position="77"/>
        <end position="86"/>
    </location>
</feature>
<dbReference type="EMBL" id="JBAHYK010004908">
    <property type="protein sequence ID" value="KAL0562649.1"/>
    <property type="molecule type" value="Genomic_DNA"/>
</dbReference>
<sequence length="86" mass="9419">NSISICAGDKAPFIYDLLMVPASSVQPTWEMVADKVDARKLFGQESGWIFPPGISHVVQRGVGPFKGDEETEKFNDFPPPLEPSTP</sequence>
<feature type="non-terminal residue" evidence="2">
    <location>
        <position position="1"/>
    </location>
</feature>
<evidence type="ECO:0000313" key="2">
    <source>
        <dbReference type="EMBL" id="KAL0562649.1"/>
    </source>
</evidence>
<comment type="caution">
    <text evidence="2">The sequence shown here is derived from an EMBL/GenBank/DDBJ whole genome shotgun (WGS) entry which is preliminary data.</text>
</comment>
<gene>
    <name evidence="2" type="ORF">V5O48_019435</name>
</gene>
<evidence type="ECO:0000313" key="3">
    <source>
        <dbReference type="Proteomes" id="UP001465976"/>
    </source>
</evidence>
<keyword evidence="3" id="KW-1185">Reference proteome</keyword>
<protein>
    <submittedName>
        <fullName evidence="2">Uncharacterized protein</fullName>
    </submittedName>
</protein>
<accession>A0ABR3EIF6</accession>